<dbReference type="CTD" id="102724536"/>
<evidence type="ECO:0008006" key="4">
    <source>
        <dbReference type="Google" id="ProtNLM"/>
    </source>
</evidence>
<dbReference type="Ensembl" id="ENSPNAT00000032470.2">
    <property type="protein sequence ID" value="ENSPNAP00000037028.2"/>
    <property type="gene ID" value="ENSPNAG00000028344.2"/>
</dbReference>
<feature type="region of interest" description="Disordered" evidence="1">
    <location>
        <begin position="35"/>
        <end position="88"/>
    </location>
</feature>
<feature type="compositionally biased region" description="Basic and acidic residues" evidence="1">
    <location>
        <begin position="534"/>
        <end position="547"/>
    </location>
</feature>
<feature type="compositionally biased region" description="Polar residues" evidence="1">
    <location>
        <begin position="362"/>
        <end position="435"/>
    </location>
</feature>
<feature type="compositionally biased region" description="Basic and acidic residues" evidence="1">
    <location>
        <begin position="290"/>
        <end position="299"/>
    </location>
</feature>
<dbReference type="Pfam" id="PF15485">
    <property type="entry name" value="DUF4643"/>
    <property type="match status" value="1"/>
</dbReference>
<feature type="compositionally biased region" description="Basic and acidic residues" evidence="1">
    <location>
        <begin position="1140"/>
        <end position="1150"/>
    </location>
</feature>
<evidence type="ECO:0000313" key="2">
    <source>
        <dbReference type="Ensembl" id="ENSPNAP00000037028.2"/>
    </source>
</evidence>
<feature type="region of interest" description="Disordered" evidence="1">
    <location>
        <begin position="1000"/>
        <end position="1050"/>
    </location>
</feature>
<feature type="region of interest" description="Disordered" evidence="1">
    <location>
        <begin position="676"/>
        <end position="773"/>
    </location>
</feature>
<feature type="region of interest" description="Disordered" evidence="1">
    <location>
        <begin position="1074"/>
        <end position="1094"/>
    </location>
</feature>
<proteinExistence type="predicted"/>
<dbReference type="OMA" id="YGGIKTY"/>
<dbReference type="RefSeq" id="XP_017555643.1">
    <property type="nucleotide sequence ID" value="XM_017700154.2"/>
</dbReference>
<feature type="compositionally biased region" description="Basic and acidic residues" evidence="1">
    <location>
        <begin position="709"/>
        <end position="731"/>
    </location>
</feature>
<feature type="compositionally biased region" description="Basic and acidic residues" evidence="1">
    <location>
        <begin position="1000"/>
        <end position="1017"/>
    </location>
</feature>
<accession>A0A3B4EMM7</accession>
<feature type="compositionally biased region" description="Basic and acidic residues" evidence="1">
    <location>
        <begin position="917"/>
        <end position="945"/>
    </location>
</feature>
<dbReference type="PANTHER" id="PTHR38004:SF1">
    <property type="entry name" value="PROLINE-RICH PROTEIN 33"/>
    <property type="match status" value="1"/>
</dbReference>
<dbReference type="RefSeq" id="XP_017555644.1">
    <property type="nucleotide sequence ID" value="XM_017700155.2"/>
</dbReference>
<feature type="compositionally biased region" description="Polar residues" evidence="1">
    <location>
        <begin position="676"/>
        <end position="691"/>
    </location>
</feature>
<feature type="region of interest" description="Disordered" evidence="1">
    <location>
        <begin position="513"/>
        <end position="655"/>
    </location>
</feature>
<name>A0A3B4EMM7_PYGNA</name>
<reference evidence="2" key="3">
    <citation type="submission" date="2025-09" db="UniProtKB">
        <authorList>
            <consortium name="Ensembl"/>
        </authorList>
    </citation>
    <scope>IDENTIFICATION</scope>
</reference>
<feature type="compositionally biased region" description="Basic and acidic residues" evidence="1">
    <location>
        <begin position="564"/>
        <end position="580"/>
    </location>
</feature>
<evidence type="ECO:0000313" key="3">
    <source>
        <dbReference type="Proteomes" id="UP001501920"/>
    </source>
</evidence>
<dbReference type="GeneID" id="108428828"/>
<protein>
    <recommendedName>
        <fullName evidence="4">Proline rich 33</fullName>
    </recommendedName>
</protein>
<feature type="compositionally biased region" description="Polar residues" evidence="1">
    <location>
        <begin position="466"/>
        <end position="480"/>
    </location>
</feature>
<sequence length="1163" mass="126404">MAVNIGSVAQAGLLSQQYPPPLLPKPGKENVRLQKILKKTAKKKAASQASQTPVPFRSSLSPVNEASPDLEHSDHSTPPKTPETPVYGGTLHPRFNVKPLYQHSASPYPHHRGFAYSTPARFSPQPYVTPGLTAPHHMAPLFSYTTPPHSVPSYAATSVTVTSVTAVTAMTEIVRPVDSKLGAEVPAAVQHTNSVVLVTSSSLTPTFITSTAASPQPNALDGIKPSKPMFDVPQITNYTSKTAGLKTYYSSSPTLDRSKTPVKILSEVKRGPTPTFEVRRIVTPTSELKRDKTPTREIRSGTTPTSEIKRGPTPTSEVKRGATPTSEIKRGLTPTFEIKRGTTPTYEIKRGTTPTYEIKRGTTPTSEIKRGTTPTSEIKRGTTPTSEIKRGTTPTSEIKRGTTPTSEIKRGTTPTSEIKRGTTPTPEINRGTTPTLEIKRGTTPTSEIKSDASLLTDTKRGRTLTRARTPTLDFSPSKTPTGRPKTPSYHVSPARTNIIEISRANPLLFAVSPVHMEGRRSKTPTSSLLGSSDEIPKEKEKPKEKSLSEAIQNGEVQVKPSEISVDKMSSEIIRERELSKPKTLTQDAPKFTEISGSQSTKAPVHENNKSVAPTAGYQSPKTSVHEFSKPVSSPGQQRPRVPLGGQRPRTPTSKKSIYYGLTPAEYVAHGGIQSCTPAFSMSRSLSPSTVVSKAPEHEKQEPIQKAQSKAKEQSTLKEAARPKAMSKETEASKTPVGKVPSSTDSALDNGTPVAPSSEVSEPTPLVQTKLKPVQETSKILTSEAKETKEKVPVVTIPTIVVSKVDTPPVESPKAVTTVPVAQRVRTPTYSPPKPKTPLPDSVVETTKPESKPTAPSAKPTTPDQNADMAKISKPTPAEAAVTTTINKVSKKPSVQQKSLLERIKEQKSLVTMASDKTATKKTEDKPLAKPTDDQKDKAKSEEAEAKVSTLQETKPAVKEKADNGSLPTAEPPLKVIQKPKGMKSKLSGWSRLKKHMVVEVEEPKFPECKPELKKDAPEATAQIPSEQKKQDQEADKISETSQSQDGKEGARAVKMWDAVLFQMFSTKESIMQQIEASKTEEQKKEEAMLNKPQEIPTFAHRLPVLLYSPRFDARKLREAASRPVTKIATVFEMGLIGRKNKDEEPKDFNRTAKGFATKKTTDV</sequence>
<feature type="region of interest" description="Disordered" evidence="1">
    <location>
        <begin position="1140"/>
        <end position="1163"/>
    </location>
</feature>
<feature type="region of interest" description="Disordered" evidence="1">
    <location>
        <begin position="290"/>
        <end position="323"/>
    </location>
</feature>
<feature type="region of interest" description="Disordered" evidence="1">
    <location>
        <begin position="806"/>
        <end position="988"/>
    </location>
</feature>
<evidence type="ECO:0000256" key="1">
    <source>
        <dbReference type="SAM" id="MobiDB-lite"/>
    </source>
</evidence>
<dbReference type="PANTHER" id="PTHR38004">
    <property type="entry name" value="PROLINE-RICH PROTEIN 33"/>
    <property type="match status" value="1"/>
</dbReference>
<reference evidence="2 3" key="1">
    <citation type="submission" date="2020-10" db="EMBL/GenBank/DDBJ databases">
        <title>Pygocentrus nattereri (red-bellied piranha) genome, fPygNat1, primary haplotype.</title>
        <authorList>
            <person name="Myers G."/>
            <person name="Meyer A."/>
            <person name="Karagic N."/>
            <person name="Pippel M."/>
            <person name="Winkler S."/>
            <person name="Tracey A."/>
            <person name="Wood J."/>
            <person name="Formenti G."/>
            <person name="Howe K."/>
            <person name="Fedrigo O."/>
            <person name="Jarvis E.D."/>
        </authorList>
    </citation>
    <scope>NUCLEOTIDE SEQUENCE [LARGE SCALE GENOMIC DNA]</scope>
</reference>
<feature type="compositionally biased region" description="Basic residues" evidence="1">
    <location>
        <begin position="35"/>
        <end position="45"/>
    </location>
</feature>
<dbReference type="AlphaFoldDB" id="A0A3B4EMM7"/>
<dbReference type="InterPro" id="IPR028004">
    <property type="entry name" value="DUF4643"/>
</dbReference>
<dbReference type="GeneTree" id="ENSGT00940000167812"/>
<keyword evidence="3" id="KW-1185">Reference proteome</keyword>
<feature type="compositionally biased region" description="Basic and acidic residues" evidence="1">
    <location>
        <begin position="1077"/>
        <end position="1088"/>
    </location>
</feature>
<reference evidence="2" key="2">
    <citation type="submission" date="2025-08" db="UniProtKB">
        <authorList>
            <consortium name="Ensembl"/>
        </authorList>
    </citation>
    <scope>IDENTIFICATION</scope>
</reference>
<feature type="compositionally biased region" description="Low complexity" evidence="1">
    <location>
        <begin position="851"/>
        <end position="862"/>
    </location>
</feature>
<dbReference type="Proteomes" id="UP001501920">
    <property type="component" value="Chromosome 11"/>
</dbReference>
<feature type="compositionally biased region" description="Basic and acidic residues" evidence="1">
    <location>
        <begin position="1026"/>
        <end position="1038"/>
    </location>
</feature>
<organism evidence="2 3">
    <name type="scientific">Pygocentrus nattereri</name>
    <name type="common">Red-bellied piranha</name>
    <dbReference type="NCBI Taxonomy" id="42514"/>
    <lineage>
        <taxon>Eukaryota</taxon>
        <taxon>Metazoa</taxon>
        <taxon>Chordata</taxon>
        <taxon>Craniata</taxon>
        <taxon>Vertebrata</taxon>
        <taxon>Euteleostomi</taxon>
        <taxon>Actinopterygii</taxon>
        <taxon>Neopterygii</taxon>
        <taxon>Teleostei</taxon>
        <taxon>Ostariophysi</taxon>
        <taxon>Characiformes</taxon>
        <taxon>Characoidei</taxon>
        <taxon>Pygocentrus</taxon>
    </lineage>
</organism>
<feature type="region of interest" description="Disordered" evidence="1">
    <location>
        <begin position="356"/>
        <end position="491"/>
    </location>
</feature>